<keyword evidence="28" id="KW-1185">Reference proteome</keyword>
<evidence type="ECO:0000256" key="19">
    <source>
        <dbReference type="ARBA" id="ARBA00071638"/>
    </source>
</evidence>
<evidence type="ECO:0000256" key="20">
    <source>
        <dbReference type="ARBA" id="ARBA00075172"/>
    </source>
</evidence>
<evidence type="ECO:0000256" key="9">
    <source>
        <dbReference type="ARBA" id="ARBA00022670"/>
    </source>
</evidence>
<keyword evidence="25" id="KW-0812">Transmembrane</keyword>
<dbReference type="GO" id="GO:0016579">
    <property type="term" value="P:protein deubiquitination"/>
    <property type="evidence" value="ECO:0007669"/>
    <property type="project" value="InterPro"/>
</dbReference>
<dbReference type="FunFam" id="3.90.70.10:FF:000004">
    <property type="entry name" value="Putative ubiquitin carboxyl-terminal hydrolase 25"/>
    <property type="match status" value="1"/>
</dbReference>
<keyword evidence="9" id="KW-0645">Protease</keyword>
<dbReference type="SUPFAM" id="SSF54001">
    <property type="entry name" value="Cysteine proteinases"/>
    <property type="match status" value="1"/>
</dbReference>
<dbReference type="PROSITE" id="PS00973">
    <property type="entry name" value="USP_2"/>
    <property type="match status" value="1"/>
</dbReference>
<dbReference type="PROSITE" id="PS50330">
    <property type="entry name" value="UIM"/>
    <property type="match status" value="1"/>
</dbReference>
<dbReference type="InterPro" id="IPR003903">
    <property type="entry name" value="UIM_dom"/>
</dbReference>
<keyword evidence="8" id="KW-0597">Phosphoprotein</keyword>
<dbReference type="Gene3D" id="1.10.8.10">
    <property type="entry name" value="DNA helicase RuvA subunit, C-terminal domain"/>
    <property type="match status" value="1"/>
</dbReference>
<dbReference type="InterPro" id="IPR018200">
    <property type="entry name" value="USP_CS"/>
</dbReference>
<dbReference type="EC" id="3.4.19.12" evidence="5"/>
<evidence type="ECO:0000256" key="16">
    <source>
        <dbReference type="ARBA" id="ARBA00023242"/>
    </source>
</evidence>
<feature type="compositionally biased region" description="Polar residues" evidence="24">
    <location>
        <begin position="462"/>
        <end position="480"/>
    </location>
</feature>
<evidence type="ECO:0000256" key="14">
    <source>
        <dbReference type="ARBA" id="ARBA00022843"/>
    </source>
</evidence>
<dbReference type="CDD" id="cd14354">
    <property type="entry name" value="UBA_UBP25"/>
    <property type="match status" value="1"/>
</dbReference>
<comment type="similarity">
    <text evidence="4">Belongs to the peptidase C19 family.</text>
</comment>
<feature type="domain" description="USP" evidence="26">
    <location>
        <begin position="154"/>
        <end position="636"/>
    </location>
</feature>
<keyword evidence="7" id="KW-1017">Isopeptide bond</keyword>
<dbReference type="SUPFAM" id="SSF46934">
    <property type="entry name" value="UBA-like"/>
    <property type="match status" value="1"/>
</dbReference>
<comment type="subcellular location">
    <subcellularLocation>
        <location evidence="3">Cytoplasm</location>
    </subcellularLocation>
    <subcellularLocation>
        <location evidence="2">Nucleus</location>
    </subcellularLocation>
</comment>
<dbReference type="EMBL" id="VZRS01003930">
    <property type="protein sequence ID" value="NWW58859.1"/>
    <property type="molecule type" value="Genomic_DNA"/>
</dbReference>
<dbReference type="Pfam" id="PF00443">
    <property type="entry name" value="UCH"/>
    <property type="match status" value="1"/>
</dbReference>
<evidence type="ECO:0000256" key="3">
    <source>
        <dbReference type="ARBA" id="ARBA00004496"/>
    </source>
</evidence>
<feature type="non-terminal residue" evidence="27">
    <location>
        <position position="1040"/>
    </location>
</feature>
<dbReference type="PANTHER" id="PTHR24006:SF666">
    <property type="entry name" value="UBIQUITIN CARBOXYL-TERMINAL HYDROLASE 25"/>
    <property type="match status" value="1"/>
</dbReference>
<dbReference type="Gene3D" id="3.90.70.10">
    <property type="entry name" value="Cysteine proteinases"/>
    <property type="match status" value="1"/>
</dbReference>
<reference evidence="27 28" key="1">
    <citation type="submission" date="2019-09" db="EMBL/GenBank/DDBJ databases">
        <title>Bird 10,000 Genomes (B10K) Project - Family phase.</title>
        <authorList>
            <person name="Zhang G."/>
        </authorList>
    </citation>
    <scope>NUCLEOTIDE SEQUENCE [LARGE SCALE GENOMIC DNA]</scope>
    <source>
        <strain evidence="27">B10K-DU-029-41</strain>
        <tissue evidence="27">Liver</tissue>
    </source>
</reference>
<dbReference type="Pfam" id="PF21909">
    <property type="entry name" value="USP_UIM_N"/>
    <property type="match status" value="1"/>
</dbReference>
<protein>
    <recommendedName>
        <fullName evidence="19">Ubiquitin carboxyl-terminal hydrolase 25</fullName>
        <ecNumber evidence="5">3.4.19.12</ecNumber>
    </recommendedName>
    <alternativeName>
        <fullName evidence="22">Deubiquitinating enzyme 25</fullName>
    </alternativeName>
    <alternativeName>
        <fullName evidence="20">Ubiquitin thioesterase 25</fullName>
    </alternativeName>
    <alternativeName>
        <fullName evidence="21">Ubiquitin-specific-processing protease 25</fullName>
    </alternativeName>
</protein>
<dbReference type="InterPro" id="IPR001394">
    <property type="entry name" value="Peptidase_C19_UCH"/>
</dbReference>
<evidence type="ECO:0000256" key="8">
    <source>
        <dbReference type="ARBA" id="ARBA00022553"/>
    </source>
</evidence>
<dbReference type="FunFam" id="1.10.8.10:FF:000023">
    <property type="entry name" value="Putative ubiquitin carboxyl-terminal hydrolase 25"/>
    <property type="match status" value="1"/>
</dbReference>
<dbReference type="InterPro" id="IPR009060">
    <property type="entry name" value="UBA-like_sf"/>
</dbReference>
<dbReference type="Proteomes" id="UP000542689">
    <property type="component" value="Unassembled WGS sequence"/>
</dbReference>
<dbReference type="SMART" id="SM00726">
    <property type="entry name" value="UIM"/>
    <property type="match status" value="2"/>
</dbReference>
<evidence type="ECO:0000256" key="15">
    <source>
        <dbReference type="ARBA" id="ARBA00023054"/>
    </source>
</evidence>
<evidence type="ECO:0000313" key="27">
    <source>
        <dbReference type="EMBL" id="NWW58859.1"/>
    </source>
</evidence>
<sequence>HQQTFLNQLREITGINDIQVLQQALKDSNGNLELAVAFLTAKNAKVPQLEEATYYQTALPGNDRYISVGSQADTNVIDLTGDDKDDLQRAIALSLEESNRAFRETGITDEEQAISRVLEASIAENKASLKRTHPEVWSDSPNPYDRKRQDNCPVGLKNVGNTCWFSAVIQSLFNLLEFRRLVLNFNPPANAQDLPRNQKEHRNLPFMRELRYLFALLVGSKRKYVDPSRAVEILKDAFKSNDSQQQDVSEFTHKLLDWLEDAFQIKAEEERDGEKPKNPMVELFYGRFLAVGVLEGKKFENTEMFGQYPLQVNGFKDLHECLEAAMIEGEIESLHSENSAKSGQEHWFTELPPVLTFELSRFEFNQALGRPEKIHNKLEFPPILYLDRYMHKNREITRIKRDEIKRLKEYLTVLQQRLERYLSYGSGPKRFPLVDVLQYALEFASSKPVCTSPVDDLGASAPASSTLPPQIPPSTIEQQGPSSSDVPSTSPVQRSVIHKPFTQSRIPPDLPMHPAPRHITEEELSVLEGCLHRWRTEVENDTRDLQESISRIHRTIELMYSDKTMVQVPYRLHAVLVHEGQANAGHYWAYIYDHHQNRWMKYNDISVTKSTWEELERDSFGGYRNASAYCLMYINDKEQYLIQEEFNKETGQILVGMDTLPSDLRDYVKEDNKRFEKELEEWDAELAQKAQQEKLLSQIPRAPAPSPAPVQAGEPEYLEQPSRTDISKHLKEDSVQAINKALAEQEDRGPEAIMDTVAFKVLVIDCTLLHYLKSDSTLRDVLNVCAFLSAIKLEYTRLLKLAQEDPPPECDYRLRHAIVYFIQNQAPKKIIERTLLEQFGDHNLSFDERCRNIMKVAQAKLEMIKPDEVNMEEYERWHQDYRHFRETTMFLMVGLEFFQKKRDWWGGMDLLSSKWNYLSFEEHSSYLEAGGTWMLHLILFFLHFSYMEALLYLIYAYQNNKELLSKGPYRGHDEELISHYRRESNLQEKLTDFLPKLLDCSTEIKGFNDPPKLPSYSTHELCERYARIMLSLSRTPADGR</sequence>
<feature type="region of interest" description="Disordered" evidence="24">
    <location>
        <begin position="449"/>
        <end position="493"/>
    </location>
</feature>
<keyword evidence="10" id="KW-0677">Repeat</keyword>
<dbReference type="PROSITE" id="PS00972">
    <property type="entry name" value="USP_1"/>
    <property type="match status" value="1"/>
</dbReference>
<organism evidence="27 28">
    <name type="scientific">Ifrita kowaldi</name>
    <name type="common">blue-capped ifrita</name>
    <dbReference type="NCBI Taxonomy" id="461245"/>
    <lineage>
        <taxon>Eukaryota</taxon>
        <taxon>Metazoa</taxon>
        <taxon>Chordata</taxon>
        <taxon>Craniata</taxon>
        <taxon>Vertebrata</taxon>
        <taxon>Euteleostomi</taxon>
        <taxon>Archelosauria</taxon>
        <taxon>Archosauria</taxon>
        <taxon>Dinosauria</taxon>
        <taxon>Saurischia</taxon>
        <taxon>Theropoda</taxon>
        <taxon>Coelurosauria</taxon>
        <taxon>Aves</taxon>
        <taxon>Neognathae</taxon>
        <taxon>Neoaves</taxon>
        <taxon>Telluraves</taxon>
        <taxon>Australaves</taxon>
        <taxon>Passeriformes</taxon>
        <taxon>Corvoidea</taxon>
        <taxon>Cinclosomatidae</taxon>
        <taxon>Ifrita</taxon>
    </lineage>
</organism>
<feature type="coiled-coil region" evidence="23">
    <location>
        <begin position="665"/>
        <end position="692"/>
    </location>
</feature>
<keyword evidence="6" id="KW-0963">Cytoplasm</keyword>
<gene>
    <name evidence="27" type="primary">Usp25</name>
    <name evidence="27" type="ORF">IFRKOW_R07164</name>
</gene>
<dbReference type="InterPro" id="IPR054108">
    <property type="entry name" value="USP25/28_UIM"/>
</dbReference>
<evidence type="ECO:0000256" key="13">
    <source>
        <dbReference type="ARBA" id="ARBA00022807"/>
    </source>
</evidence>
<feature type="transmembrane region" description="Helical" evidence="25">
    <location>
        <begin position="933"/>
        <end position="957"/>
    </location>
</feature>
<comment type="function">
    <text evidence="17">The muscle-specific isoform (USP25m) may have a role in the regulation of muscular differentiation and function.</text>
</comment>
<comment type="subunit">
    <text evidence="18">Homotetramer, inhibited form. Homodimer, active form. Interacts with ACTA1 (via its C-terminus); the interaction occurs for all isoforms but is strongest for isoform USP25m in muscle differentiating cells. Interacts (isoform USP25m only) with MYBPC1; the interaction prevents proteasomal degradation of MYBPC1. Interacts (isoform USP25m only) with FLNC (via filament repeats 17-18, 20-21 and 24). Interacts with GAPDH. Interacts with SUMO3; the interaction sumoylates efficiently USP25. Interacts with SUMO2; the interaction sumoylates efficiently USP25. Interacts with SUMO1; the interaction only weakly sumoylates USP25. Interacts with SYK; phosphorylates USP25 and regulates USP25 intracellular levels.</text>
</comment>
<evidence type="ECO:0000313" key="28">
    <source>
        <dbReference type="Proteomes" id="UP000542689"/>
    </source>
</evidence>
<name>A0A7K6PC80_9CORV</name>
<proteinExistence type="inferred from homology"/>
<keyword evidence="12 27" id="KW-0378">Hydrolase</keyword>
<evidence type="ECO:0000256" key="25">
    <source>
        <dbReference type="SAM" id="Phobius"/>
    </source>
</evidence>
<evidence type="ECO:0000256" key="21">
    <source>
        <dbReference type="ARBA" id="ARBA00078773"/>
    </source>
</evidence>
<feature type="non-terminal residue" evidence="27">
    <location>
        <position position="1"/>
    </location>
</feature>
<accession>A0A7K6PC80</accession>
<dbReference type="PROSITE" id="PS50235">
    <property type="entry name" value="USP_3"/>
    <property type="match status" value="1"/>
</dbReference>
<dbReference type="GO" id="GO:0005634">
    <property type="term" value="C:nucleus"/>
    <property type="evidence" value="ECO:0007669"/>
    <property type="project" value="UniProtKB-SubCell"/>
</dbReference>
<evidence type="ECO:0000256" key="22">
    <source>
        <dbReference type="ARBA" id="ARBA00082178"/>
    </source>
</evidence>
<evidence type="ECO:0000256" key="12">
    <source>
        <dbReference type="ARBA" id="ARBA00022801"/>
    </source>
</evidence>
<evidence type="ECO:0000256" key="7">
    <source>
        <dbReference type="ARBA" id="ARBA00022499"/>
    </source>
</evidence>
<evidence type="ECO:0000259" key="26">
    <source>
        <dbReference type="PROSITE" id="PS50235"/>
    </source>
</evidence>
<keyword evidence="16" id="KW-0539">Nucleus</keyword>
<comment type="catalytic activity">
    <reaction evidence="1">
        <text>Thiol-dependent hydrolysis of ester, thioester, amide, peptide and isopeptide bonds formed by the C-terminal Gly of ubiquitin (a 76-residue protein attached to proteins as an intracellular targeting signal).</text>
        <dbReference type="EC" id="3.4.19.12"/>
    </reaction>
</comment>
<keyword evidence="11" id="KW-0833">Ubl conjugation pathway</keyword>
<dbReference type="GO" id="GO:0032183">
    <property type="term" value="F:SUMO binding"/>
    <property type="evidence" value="ECO:0007669"/>
    <property type="project" value="TreeGrafter"/>
</dbReference>
<dbReference type="AlphaFoldDB" id="A0A7K6PC80"/>
<dbReference type="InterPro" id="IPR038765">
    <property type="entry name" value="Papain-like_cys_pep_sf"/>
</dbReference>
<dbReference type="InterPro" id="IPR028889">
    <property type="entry name" value="USP"/>
</dbReference>
<dbReference type="Pfam" id="PF22566">
    <property type="entry name" value="UBA_8"/>
    <property type="match status" value="1"/>
</dbReference>
<evidence type="ECO:0000256" key="5">
    <source>
        <dbReference type="ARBA" id="ARBA00012759"/>
    </source>
</evidence>
<dbReference type="GO" id="GO:0004843">
    <property type="term" value="F:cysteine-type deubiquitinase activity"/>
    <property type="evidence" value="ECO:0007669"/>
    <property type="project" value="UniProtKB-EC"/>
</dbReference>
<feature type="compositionally biased region" description="Low complexity" evidence="24">
    <location>
        <begin position="481"/>
        <end position="492"/>
    </location>
</feature>
<keyword evidence="14" id="KW-0832">Ubl conjugation</keyword>
<evidence type="ECO:0000256" key="11">
    <source>
        <dbReference type="ARBA" id="ARBA00022786"/>
    </source>
</evidence>
<dbReference type="GO" id="GO:0005829">
    <property type="term" value="C:cytosol"/>
    <property type="evidence" value="ECO:0007669"/>
    <property type="project" value="TreeGrafter"/>
</dbReference>
<evidence type="ECO:0000256" key="23">
    <source>
        <dbReference type="SAM" id="Coils"/>
    </source>
</evidence>
<evidence type="ECO:0000256" key="10">
    <source>
        <dbReference type="ARBA" id="ARBA00022737"/>
    </source>
</evidence>
<dbReference type="GO" id="GO:0006508">
    <property type="term" value="P:proteolysis"/>
    <property type="evidence" value="ECO:0007669"/>
    <property type="project" value="UniProtKB-KW"/>
</dbReference>
<evidence type="ECO:0000256" key="17">
    <source>
        <dbReference type="ARBA" id="ARBA00053306"/>
    </source>
</evidence>
<keyword evidence="15 23" id="KW-0175">Coiled coil</keyword>
<keyword evidence="13" id="KW-0788">Thiol protease</keyword>
<evidence type="ECO:0000256" key="6">
    <source>
        <dbReference type="ARBA" id="ARBA00022490"/>
    </source>
</evidence>
<evidence type="ECO:0000256" key="2">
    <source>
        <dbReference type="ARBA" id="ARBA00004123"/>
    </source>
</evidence>
<keyword evidence="25" id="KW-0472">Membrane</keyword>
<comment type="caution">
    <text evidence="27">The sequence shown here is derived from an EMBL/GenBank/DDBJ whole genome shotgun (WGS) entry which is preliminary data.</text>
</comment>
<dbReference type="InterPro" id="IPR054109">
    <property type="entry name" value="UBA_8"/>
</dbReference>
<evidence type="ECO:0000256" key="18">
    <source>
        <dbReference type="ARBA" id="ARBA00062193"/>
    </source>
</evidence>
<keyword evidence="25" id="KW-1133">Transmembrane helix</keyword>
<dbReference type="PANTHER" id="PTHR24006">
    <property type="entry name" value="UBIQUITIN CARBOXYL-TERMINAL HYDROLASE"/>
    <property type="match status" value="1"/>
</dbReference>
<evidence type="ECO:0000256" key="1">
    <source>
        <dbReference type="ARBA" id="ARBA00000707"/>
    </source>
</evidence>
<dbReference type="CDD" id="cd02665">
    <property type="entry name" value="Peptidase_C19I"/>
    <property type="match status" value="1"/>
</dbReference>
<dbReference type="InterPro" id="IPR050164">
    <property type="entry name" value="Peptidase_C19"/>
</dbReference>
<evidence type="ECO:0000256" key="4">
    <source>
        <dbReference type="ARBA" id="ARBA00009085"/>
    </source>
</evidence>
<evidence type="ECO:0000256" key="24">
    <source>
        <dbReference type="SAM" id="MobiDB-lite"/>
    </source>
</evidence>